<sequence>MKIGSPTFLYLLTCASKGNGRSQPHSSLFRREAERHHHASGKKNADIYVSEPLVEKARKEKDDQIEKPGKRTLNRFKKRMNRE</sequence>
<name>A0A133U3C8_9EURY</name>
<reference evidence="2 3" key="1">
    <citation type="journal article" date="2016" name="Sci. Rep.">
        <title>Metabolic traits of an uncultured archaeal lineage -MSBL1- from brine pools of the Red Sea.</title>
        <authorList>
            <person name="Mwirichia R."/>
            <person name="Alam I."/>
            <person name="Rashid M."/>
            <person name="Vinu M."/>
            <person name="Ba-Alawi W."/>
            <person name="Anthony Kamau A."/>
            <person name="Kamanda Ngugi D."/>
            <person name="Goker M."/>
            <person name="Klenk H.P."/>
            <person name="Bajic V."/>
            <person name="Stingl U."/>
        </authorList>
    </citation>
    <scope>NUCLEOTIDE SEQUENCE [LARGE SCALE GENOMIC DNA]</scope>
    <source>
        <strain evidence="2">SCGC-AAA259A05</strain>
    </source>
</reference>
<keyword evidence="3" id="KW-1185">Reference proteome</keyword>
<proteinExistence type="predicted"/>
<evidence type="ECO:0000256" key="1">
    <source>
        <dbReference type="SAM" id="MobiDB-lite"/>
    </source>
</evidence>
<accession>A0A133U3C8</accession>
<organism evidence="2 3">
    <name type="scientific">candidate division MSBL1 archaeon SCGC-AAA259A05</name>
    <dbReference type="NCBI Taxonomy" id="1698259"/>
    <lineage>
        <taxon>Archaea</taxon>
        <taxon>Methanobacteriati</taxon>
        <taxon>Methanobacteriota</taxon>
        <taxon>candidate division MSBL1</taxon>
    </lineage>
</organism>
<dbReference type="Proteomes" id="UP000070163">
    <property type="component" value="Unassembled WGS sequence"/>
</dbReference>
<feature type="region of interest" description="Disordered" evidence="1">
    <location>
        <begin position="16"/>
        <end position="46"/>
    </location>
</feature>
<gene>
    <name evidence="2" type="ORF">AKJ57_06495</name>
</gene>
<protein>
    <submittedName>
        <fullName evidence="2">Uncharacterized protein</fullName>
    </submittedName>
</protein>
<evidence type="ECO:0000313" key="3">
    <source>
        <dbReference type="Proteomes" id="UP000070163"/>
    </source>
</evidence>
<comment type="caution">
    <text evidence="2">The sequence shown here is derived from an EMBL/GenBank/DDBJ whole genome shotgun (WGS) entry which is preliminary data.</text>
</comment>
<evidence type="ECO:0000313" key="2">
    <source>
        <dbReference type="EMBL" id="KXA88678.1"/>
    </source>
</evidence>
<feature type="compositionally biased region" description="Basic and acidic residues" evidence="1">
    <location>
        <begin position="58"/>
        <end position="69"/>
    </location>
</feature>
<dbReference type="EMBL" id="LHXJ01000133">
    <property type="protein sequence ID" value="KXA88678.1"/>
    <property type="molecule type" value="Genomic_DNA"/>
</dbReference>
<feature type="compositionally biased region" description="Basic residues" evidence="1">
    <location>
        <begin position="70"/>
        <end position="83"/>
    </location>
</feature>
<dbReference type="AlphaFoldDB" id="A0A133U3C8"/>
<feature type="region of interest" description="Disordered" evidence="1">
    <location>
        <begin position="58"/>
        <end position="83"/>
    </location>
</feature>